<dbReference type="InterPro" id="IPR057570">
    <property type="entry name" value="NOL9_C"/>
</dbReference>
<dbReference type="Proteomes" id="UP001417504">
    <property type="component" value="Unassembled WGS sequence"/>
</dbReference>
<reference evidence="12 13" key="1">
    <citation type="submission" date="2024-01" db="EMBL/GenBank/DDBJ databases">
        <title>Genome assemblies of Stephania.</title>
        <authorList>
            <person name="Yang L."/>
        </authorList>
    </citation>
    <scope>NUCLEOTIDE SEQUENCE [LARGE SCALE GENOMIC DNA]</scope>
    <source>
        <strain evidence="12">QJT</strain>
        <tissue evidence="12">Leaf</tissue>
    </source>
</reference>
<feature type="region of interest" description="Disordered" evidence="9">
    <location>
        <begin position="86"/>
        <end position="113"/>
    </location>
</feature>
<evidence type="ECO:0000259" key="10">
    <source>
        <dbReference type="Pfam" id="PF16575"/>
    </source>
</evidence>
<evidence type="ECO:0000256" key="6">
    <source>
        <dbReference type="ARBA" id="ARBA00022777"/>
    </source>
</evidence>
<proteinExistence type="inferred from homology"/>
<evidence type="ECO:0000256" key="3">
    <source>
        <dbReference type="ARBA" id="ARBA00022552"/>
    </source>
</evidence>
<dbReference type="InterPro" id="IPR027417">
    <property type="entry name" value="P-loop_NTPase"/>
</dbReference>
<comment type="similarity">
    <text evidence="2">Belongs to the Clp1 family. NOL9/GRC3 subfamily.</text>
</comment>
<accession>A0AAP0IKV1</accession>
<keyword evidence="3" id="KW-0698">rRNA processing</keyword>
<evidence type="ECO:0000256" key="9">
    <source>
        <dbReference type="SAM" id="MobiDB-lite"/>
    </source>
</evidence>
<feature type="region of interest" description="Disordered" evidence="9">
    <location>
        <begin position="1"/>
        <end position="54"/>
    </location>
</feature>
<evidence type="ECO:0000256" key="1">
    <source>
        <dbReference type="ARBA" id="ARBA00004604"/>
    </source>
</evidence>
<keyword evidence="13" id="KW-1185">Reference proteome</keyword>
<evidence type="ECO:0000313" key="12">
    <source>
        <dbReference type="EMBL" id="KAK9116970.1"/>
    </source>
</evidence>
<dbReference type="PANTHER" id="PTHR12755">
    <property type="entry name" value="CLEAVAGE/POLYADENYLATION FACTOR IA SUBUNIT CLP1P"/>
    <property type="match status" value="1"/>
</dbReference>
<dbReference type="SUPFAM" id="SSF52540">
    <property type="entry name" value="P-loop containing nucleoside triphosphate hydrolases"/>
    <property type="match status" value="1"/>
</dbReference>
<keyword evidence="6" id="KW-0418">Kinase</keyword>
<evidence type="ECO:0000313" key="13">
    <source>
        <dbReference type="Proteomes" id="UP001417504"/>
    </source>
</evidence>
<evidence type="ECO:0000256" key="7">
    <source>
        <dbReference type="ARBA" id="ARBA00022840"/>
    </source>
</evidence>
<keyword evidence="7" id="KW-0067">ATP-binding</keyword>
<evidence type="ECO:0000256" key="5">
    <source>
        <dbReference type="ARBA" id="ARBA00022741"/>
    </source>
</evidence>
<dbReference type="GO" id="GO:0051731">
    <property type="term" value="F:polynucleotide 5'-hydroxyl-kinase activity"/>
    <property type="evidence" value="ECO:0007669"/>
    <property type="project" value="InterPro"/>
</dbReference>
<dbReference type="Gene3D" id="3.40.50.300">
    <property type="entry name" value="P-loop containing nucleotide triphosphate hydrolases"/>
    <property type="match status" value="1"/>
</dbReference>
<dbReference type="Pfam" id="PF16575">
    <property type="entry name" value="CLP1_P"/>
    <property type="match status" value="1"/>
</dbReference>
<keyword evidence="5" id="KW-0547">Nucleotide-binding</keyword>
<dbReference type="EMBL" id="JBBNAE010000006">
    <property type="protein sequence ID" value="KAK9116970.1"/>
    <property type="molecule type" value="Genomic_DNA"/>
</dbReference>
<comment type="subcellular location">
    <subcellularLocation>
        <location evidence="1">Nucleus</location>
        <location evidence="1">Nucleolus</location>
    </subcellularLocation>
</comment>
<evidence type="ECO:0000256" key="4">
    <source>
        <dbReference type="ARBA" id="ARBA00022679"/>
    </source>
</evidence>
<keyword evidence="4" id="KW-0808">Transferase</keyword>
<name>A0AAP0IKV1_9MAGN</name>
<dbReference type="InterPro" id="IPR032319">
    <property type="entry name" value="CLP1_P"/>
</dbReference>
<evidence type="ECO:0000256" key="2">
    <source>
        <dbReference type="ARBA" id="ARBA00011003"/>
    </source>
</evidence>
<dbReference type="Pfam" id="PF25467">
    <property type="entry name" value="NOL9_C"/>
    <property type="match status" value="1"/>
</dbReference>
<feature type="domain" description="NOL9 C-terminal" evidence="11">
    <location>
        <begin position="391"/>
        <end position="485"/>
    </location>
</feature>
<dbReference type="GO" id="GO:0005730">
    <property type="term" value="C:nucleolus"/>
    <property type="evidence" value="ECO:0007669"/>
    <property type="project" value="UniProtKB-SubCell"/>
</dbReference>
<comment type="caution">
    <text evidence="12">The sequence shown here is derived from an EMBL/GenBank/DDBJ whole genome shotgun (WGS) entry which is preliminary data.</text>
</comment>
<evidence type="ECO:0000256" key="8">
    <source>
        <dbReference type="ARBA" id="ARBA00023242"/>
    </source>
</evidence>
<feature type="compositionally biased region" description="Basic and acidic residues" evidence="9">
    <location>
        <begin position="1"/>
        <end position="11"/>
    </location>
</feature>
<protein>
    <recommendedName>
        <fullName evidence="14">Polynucleotide 5'-hydroxyl-kinase NOL9</fullName>
    </recommendedName>
</protein>
<dbReference type="GO" id="GO:0005524">
    <property type="term" value="F:ATP binding"/>
    <property type="evidence" value="ECO:0007669"/>
    <property type="project" value="UniProtKB-KW"/>
</dbReference>
<gene>
    <name evidence="12" type="ORF">Sjap_015917</name>
</gene>
<dbReference type="GO" id="GO:0000448">
    <property type="term" value="P:cleavage in ITS2 between 5.8S rRNA and LSU-rRNA of tricistronic rRNA transcript (SSU-rRNA, 5.8S rRNA, LSU-rRNA)"/>
    <property type="evidence" value="ECO:0007669"/>
    <property type="project" value="TreeGrafter"/>
</dbReference>
<evidence type="ECO:0000259" key="11">
    <source>
        <dbReference type="Pfam" id="PF25467"/>
    </source>
</evidence>
<dbReference type="InterPro" id="IPR045116">
    <property type="entry name" value="Clp1/Grc3"/>
</dbReference>
<keyword evidence="8" id="KW-0539">Nucleus</keyword>
<organism evidence="12 13">
    <name type="scientific">Stephania japonica</name>
    <dbReference type="NCBI Taxonomy" id="461633"/>
    <lineage>
        <taxon>Eukaryota</taxon>
        <taxon>Viridiplantae</taxon>
        <taxon>Streptophyta</taxon>
        <taxon>Embryophyta</taxon>
        <taxon>Tracheophyta</taxon>
        <taxon>Spermatophyta</taxon>
        <taxon>Magnoliopsida</taxon>
        <taxon>Ranunculales</taxon>
        <taxon>Menispermaceae</taxon>
        <taxon>Menispermoideae</taxon>
        <taxon>Cissampelideae</taxon>
        <taxon>Stephania</taxon>
    </lineage>
</organism>
<dbReference type="AlphaFoldDB" id="A0AAP0IKV1"/>
<evidence type="ECO:0008006" key="14">
    <source>
        <dbReference type="Google" id="ProtNLM"/>
    </source>
</evidence>
<dbReference type="PANTHER" id="PTHR12755:SF3">
    <property type="entry name" value="POLYNUCLEOTIDE 5'-HYDROXYL-KINASE NOL9"/>
    <property type="match status" value="1"/>
</dbReference>
<sequence length="509" mass="57273">MLEPVEKELMEKKKKKSGGIRKGVEITLDDSEPRKKSKLAKMDKESVTKKRKKSTLVLTEPLESCMEMIGMGKEEESLIAEEPAELPGEMEVLSSEEESSEDKTKESYSIDTESLDSLEAVEGSYQGRTDSPPQRTLVIPEVWSQAVASIVYDSTTSLAPVTVVCGAKNSGKSTFCRFLLNNVIQRYGKVAYLETDVGQAEFTPPGFLSLILLDKQIPPFADISDQCLEMPERWFFYGDISSKRDPNAYLNYVRSLYDYFHSEYYMLNERGNQKRSQLPLVVNTPGWVKGIGYDILVEMLKYIAPSHVVQIRVPIDCKNLPAGPFWLNEDDEEPNLFKIDAVYHDHSGRWLSRHKDSKFMREKKIFHYFQQCFPTSLNISSWKDLAHALASLPPYEVPLSSVQIKHLHCQVPSTEVLHSLNATIVGLAVSSAESSDLELCTPLCVGLGIVRGIDVSKGLIYVLTPVPLSNLKNVDLLLRGYVQIPTYLLQVPGCRSPYMSEHVHVSPRP</sequence>
<feature type="domain" description="Clp1 P-loop" evidence="10">
    <location>
        <begin position="166"/>
        <end position="312"/>
    </location>
</feature>